<accession>A0A3N1D3X4</accession>
<dbReference type="PANTHER" id="PTHR16305">
    <property type="entry name" value="TESTICULAR SOLUBLE ADENYLYL CYCLASE"/>
    <property type="match status" value="1"/>
</dbReference>
<evidence type="ECO:0000256" key="2">
    <source>
        <dbReference type="ARBA" id="ARBA00022840"/>
    </source>
</evidence>
<name>A0A3N1D3X4_9ACTN</name>
<evidence type="ECO:0000313" key="5">
    <source>
        <dbReference type="Proteomes" id="UP000272400"/>
    </source>
</evidence>
<dbReference type="GO" id="GO:0006355">
    <property type="term" value="P:regulation of DNA-templated transcription"/>
    <property type="evidence" value="ECO:0007669"/>
    <property type="project" value="InterPro"/>
</dbReference>
<dbReference type="Gene3D" id="3.40.50.300">
    <property type="entry name" value="P-loop containing nucleotide triphosphate hydrolases"/>
    <property type="match status" value="1"/>
</dbReference>
<dbReference type="CDD" id="cd06170">
    <property type="entry name" value="LuxR_C_like"/>
    <property type="match status" value="1"/>
</dbReference>
<dbReference type="EMBL" id="RJKE01000001">
    <property type="protein sequence ID" value="ROO88200.1"/>
    <property type="molecule type" value="Genomic_DNA"/>
</dbReference>
<dbReference type="InterPro" id="IPR000792">
    <property type="entry name" value="Tscrpt_reg_LuxR_C"/>
</dbReference>
<comment type="caution">
    <text evidence="4">The sequence shown here is derived from an EMBL/GenBank/DDBJ whole genome shotgun (WGS) entry which is preliminary data.</text>
</comment>
<dbReference type="Proteomes" id="UP000272400">
    <property type="component" value="Unassembled WGS sequence"/>
</dbReference>
<dbReference type="InterPro" id="IPR036388">
    <property type="entry name" value="WH-like_DNA-bd_sf"/>
</dbReference>
<dbReference type="PRINTS" id="PR00038">
    <property type="entry name" value="HTHLUXR"/>
</dbReference>
<keyword evidence="2" id="KW-0067">ATP-binding</keyword>
<dbReference type="PANTHER" id="PTHR16305:SF35">
    <property type="entry name" value="TRANSCRIPTIONAL ACTIVATOR DOMAIN"/>
    <property type="match status" value="1"/>
</dbReference>
<dbReference type="Pfam" id="PF00196">
    <property type="entry name" value="GerE"/>
    <property type="match status" value="1"/>
</dbReference>
<evidence type="ECO:0000256" key="1">
    <source>
        <dbReference type="ARBA" id="ARBA00022741"/>
    </source>
</evidence>
<evidence type="ECO:0000259" key="3">
    <source>
        <dbReference type="PROSITE" id="PS50043"/>
    </source>
</evidence>
<dbReference type="InterPro" id="IPR041664">
    <property type="entry name" value="AAA_16"/>
</dbReference>
<keyword evidence="1" id="KW-0547">Nucleotide-binding</keyword>
<feature type="domain" description="HTH luxR-type" evidence="3">
    <location>
        <begin position="850"/>
        <end position="911"/>
    </location>
</feature>
<proteinExistence type="predicted"/>
<dbReference type="SUPFAM" id="SSF52540">
    <property type="entry name" value="P-loop containing nucleoside triphosphate hydrolases"/>
    <property type="match status" value="1"/>
</dbReference>
<dbReference type="AlphaFoldDB" id="A0A3N1D3X4"/>
<dbReference type="InterPro" id="IPR016032">
    <property type="entry name" value="Sig_transdc_resp-reg_C-effctor"/>
</dbReference>
<organism evidence="4 5">
    <name type="scientific">Actinocorallia herbida</name>
    <dbReference type="NCBI Taxonomy" id="58109"/>
    <lineage>
        <taxon>Bacteria</taxon>
        <taxon>Bacillati</taxon>
        <taxon>Actinomycetota</taxon>
        <taxon>Actinomycetes</taxon>
        <taxon>Streptosporangiales</taxon>
        <taxon>Thermomonosporaceae</taxon>
        <taxon>Actinocorallia</taxon>
    </lineage>
</organism>
<dbReference type="PROSITE" id="PS50043">
    <property type="entry name" value="HTH_LUXR_2"/>
    <property type="match status" value="1"/>
</dbReference>
<protein>
    <submittedName>
        <fullName evidence="4">Regulatory LuxR family protein</fullName>
    </submittedName>
</protein>
<keyword evidence="5" id="KW-1185">Reference proteome</keyword>
<sequence length="911" mass="97556">MELLGRAEMCATLDTLLDAVRGGQSRSLVLYGEAGVGKSALLDYLADRAEGCRILRASGVEAEMELAFATLHQLCLPVMSHVSALPEPQADALGTAFGLRAGPPPDPFLVCLAALGLLAAAAEESPLVCVIDDAQWLDEASAKVLAFVSRRLFVESVACVFALRDAGPGDAFAGLPALEVHGLGDRHARTLLSAHLPGPMDGRVRDRIIAEARGNPLALIELPRESFALSAGGGHEDSKSLSGRLENGFRRQWEELPVETRKLLLLASAEPLGDLALLWRAADILSGVGASAAGAVEDMIDFEGRVRFRHPLVRSAVYQAASAAQRREVHRALAEATDVETDPDRRAWHRANGTARPDEDIAAELERSAGRAQARGGLFAAAAFLERASALTPDPLRRAERLIATARAKYLVGEPEAALSMLTSAGARPLDEVRRAEVEVLRAEIAMTSGRGASAPQILLGAARRLAPHDPGRARDTYLHAMLVAVGGRRTPAGTEVREVAAAIRAAWSPPETPTASDLALDALVRDCTEDPQDAAPAIRASVRAFMDGDATPVEAFGWTYAAFPAALCAWDDVAVRELADRFVGLLRGAGALAMLPMALTLATTSRYLEGDLDGASILHEEMQALVEASGARTSYGVMVRSGDTIALAAWRGRRAEAETAVAEVLAEATAHEDAGTIMPCHWFLSILYNGLGLYDLARDSAERAAEHTMGWGPGRHWSPAELVEAGVRSGDREAAARGLARLSATTRAAGTSWARGVEARSRALLSEGAEADGLYRAAIDLLGRSRMRVDLARAHLVYGEWLRRERRRTDAREHLRTAVEMLTEMGLDGFADRASRELEATGETARKRVLETAAELTPQESQIARLARSGLTNKEVAERLFVSPRTVEYHLRKVFAKLGVTSRAQLPAVP</sequence>
<dbReference type="GO" id="GO:0004016">
    <property type="term" value="F:adenylate cyclase activity"/>
    <property type="evidence" value="ECO:0007669"/>
    <property type="project" value="TreeGrafter"/>
</dbReference>
<dbReference type="SUPFAM" id="SSF46894">
    <property type="entry name" value="C-terminal effector domain of the bipartite response regulators"/>
    <property type="match status" value="1"/>
</dbReference>
<dbReference type="SMART" id="SM00421">
    <property type="entry name" value="HTH_LUXR"/>
    <property type="match status" value="1"/>
</dbReference>
<evidence type="ECO:0000313" key="4">
    <source>
        <dbReference type="EMBL" id="ROO88200.1"/>
    </source>
</evidence>
<gene>
    <name evidence="4" type="ORF">EDD29_5862</name>
</gene>
<dbReference type="GO" id="GO:0003677">
    <property type="term" value="F:DNA binding"/>
    <property type="evidence" value="ECO:0007669"/>
    <property type="project" value="InterPro"/>
</dbReference>
<reference evidence="4 5" key="1">
    <citation type="submission" date="2018-11" db="EMBL/GenBank/DDBJ databases">
        <title>Sequencing the genomes of 1000 actinobacteria strains.</title>
        <authorList>
            <person name="Klenk H.-P."/>
        </authorList>
    </citation>
    <scope>NUCLEOTIDE SEQUENCE [LARGE SCALE GENOMIC DNA]</scope>
    <source>
        <strain evidence="4 5">DSM 44254</strain>
    </source>
</reference>
<dbReference type="Pfam" id="PF13191">
    <property type="entry name" value="AAA_16"/>
    <property type="match status" value="1"/>
</dbReference>
<dbReference type="GO" id="GO:0005524">
    <property type="term" value="F:ATP binding"/>
    <property type="evidence" value="ECO:0007669"/>
    <property type="project" value="UniProtKB-KW"/>
</dbReference>
<dbReference type="GO" id="GO:0005737">
    <property type="term" value="C:cytoplasm"/>
    <property type="evidence" value="ECO:0007669"/>
    <property type="project" value="TreeGrafter"/>
</dbReference>
<dbReference type="InterPro" id="IPR027417">
    <property type="entry name" value="P-loop_NTPase"/>
</dbReference>
<dbReference type="Gene3D" id="1.10.10.10">
    <property type="entry name" value="Winged helix-like DNA-binding domain superfamily/Winged helix DNA-binding domain"/>
    <property type="match status" value="1"/>
</dbReference>